<dbReference type="Gene3D" id="2.10.109.10">
    <property type="entry name" value="Umud Fragment, subunit A"/>
    <property type="match status" value="1"/>
</dbReference>
<dbReference type="InterPro" id="IPR036286">
    <property type="entry name" value="LexA/Signal_pep-like_sf"/>
</dbReference>
<dbReference type="PANTHER" id="PTHR43390:SF1">
    <property type="entry name" value="CHLOROPLAST PROCESSING PEPTIDASE"/>
    <property type="match status" value="1"/>
</dbReference>
<comment type="caution">
    <text evidence="9">The sequence shown here is derived from an EMBL/GenBank/DDBJ whole genome shotgun (WGS) entry which is preliminary data.</text>
</comment>
<accession>A0ABT1SII9</accession>
<evidence type="ECO:0000259" key="8">
    <source>
        <dbReference type="Pfam" id="PF10502"/>
    </source>
</evidence>
<dbReference type="EC" id="3.4.21.89" evidence="4 7"/>
<name>A0ABT1SII9_9FIRM</name>
<dbReference type="EMBL" id="JANGCH010000002">
    <property type="protein sequence ID" value="MCQ5121032.1"/>
    <property type="molecule type" value="Genomic_DNA"/>
</dbReference>
<keyword evidence="10" id="KW-1185">Reference proteome</keyword>
<evidence type="ECO:0000256" key="6">
    <source>
        <dbReference type="ARBA" id="ARBA00022801"/>
    </source>
</evidence>
<feature type="domain" description="Peptidase S26" evidence="8">
    <location>
        <begin position="15"/>
        <end position="175"/>
    </location>
</feature>
<evidence type="ECO:0000313" key="10">
    <source>
        <dbReference type="Proteomes" id="UP001524435"/>
    </source>
</evidence>
<evidence type="ECO:0000256" key="3">
    <source>
        <dbReference type="ARBA" id="ARBA00009370"/>
    </source>
</evidence>
<evidence type="ECO:0000256" key="7">
    <source>
        <dbReference type="RuleBase" id="RU362042"/>
    </source>
</evidence>
<dbReference type="InterPro" id="IPR000223">
    <property type="entry name" value="Pept_S26A_signal_pept_1"/>
</dbReference>
<organism evidence="9 10">
    <name type="scientific">Massilicoli timonensis</name>
    <dbReference type="NCBI Taxonomy" id="2015901"/>
    <lineage>
        <taxon>Bacteria</taxon>
        <taxon>Bacillati</taxon>
        <taxon>Bacillota</taxon>
        <taxon>Erysipelotrichia</taxon>
        <taxon>Erysipelotrichales</taxon>
        <taxon>Erysipelotrichaceae</taxon>
        <taxon>Massilicoli</taxon>
    </lineage>
</organism>
<dbReference type="InterPro" id="IPR019758">
    <property type="entry name" value="Pept_S26A_signal_pept_1_CS"/>
</dbReference>
<dbReference type="RefSeq" id="WP_102266918.1">
    <property type="nucleotide sequence ID" value="NZ_CALVCM010000001.1"/>
</dbReference>
<keyword evidence="6 7" id="KW-0378">Hydrolase</keyword>
<dbReference type="SUPFAM" id="SSF51306">
    <property type="entry name" value="LexA/Signal peptidase"/>
    <property type="match status" value="1"/>
</dbReference>
<dbReference type="Proteomes" id="UP001524435">
    <property type="component" value="Unassembled WGS sequence"/>
</dbReference>
<dbReference type="Pfam" id="PF10502">
    <property type="entry name" value="Peptidase_S26"/>
    <property type="match status" value="1"/>
</dbReference>
<dbReference type="GO" id="GO:0009003">
    <property type="term" value="F:signal peptidase activity"/>
    <property type="evidence" value="ECO:0007669"/>
    <property type="project" value="UniProtKB-EC"/>
</dbReference>
<evidence type="ECO:0000256" key="4">
    <source>
        <dbReference type="ARBA" id="ARBA00013208"/>
    </source>
</evidence>
<sequence length="189" mass="21582">MRKMKKEDLLLEVLSYMRLIIVCLIVAFLLKTLVLKPVHVKGDSMYPTLQDDDIGLSNVFSMLSGGIQRFDVVVVKDHTTGNLIVKRVIGLPNERVEYREGKLYIDDQYVEEPFLDEAYMKEATKEQPYFTADVAPVVLGDDEYFVVGDNRVNSLDSRATGPYKESEIVSKDVYVLYPFSRFHLVMNGS</sequence>
<evidence type="ECO:0000256" key="2">
    <source>
        <dbReference type="ARBA" id="ARBA00004401"/>
    </source>
</evidence>
<comment type="similarity">
    <text evidence="3 7">Belongs to the peptidase S26 family.</text>
</comment>
<dbReference type="InterPro" id="IPR019533">
    <property type="entry name" value="Peptidase_S26"/>
</dbReference>
<evidence type="ECO:0000313" key="9">
    <source>
        <dbReference type="EMBL" id="MCQ5121032.1"/>
    </source>
</evidence>
<gene>
    <name evidence="9" type="primary">lepB</name>
    <name evidence="9" type="ORF">NE663_01995</name>
</gene>
<reference evidence="9 10" key="1">
    <citation type="submission" date="2022-06" db="EMBL/GenBank/DDBJ databases">
        <title>Isolation of gut microbiota from human fecal samples.</title>
        <authorList>
            <person name="Pamer E.G."/>
            <person name="Barat B."/>
            <person name="Waligurski E."/>
            <person name="Medina S."/>
            <person name="Paddock L."/>
            <person name="Mostad J."/>
        </authorList>
    </citation>
    <scope>NUCLEOTIDE SEQUENCE [LARGE SCALE GENOMIC DNA]</scope>
    <source>
        <strain evidence="9 10">DFI.6.1</strain>
    </source>
</reference>
<dbReference type="PRINTS" id="PR00727">
    <property type="entry name" value="LEADERPTASE"/>
</dbReference>
<evidence type="ECO:0000256" key="5">
    <source>
        <dbReference type="ARBA" id="ARBA00022670"/>
    </source>
</evidence>
<comment type="catalytic activity">
    <reaction evidence="1 7">
        <text>Cleavage of hydrophobic, N-terminal signal or leader sequences from secreted and periplasmic proteins.</text>
        <dbReference type="EC" id="3.4.21.89"/>
    </reaction>
</comment>
<comment type="subcellular location">
    <subcellularLocation>
        <location evidence="2">Cell membrane</location>
        <topology evidence="2">Single-pass type II membrane protein</topology>
    </subcellularLocation>
    <subcellularLocation>
        <location evidence="7">Membrane</location>
        <topology evidence="7">Single-pass type II membrane protein</topology>
    </subcellularLocation>
</comment>
<dbReference type="PANTHER" id="PTHR43390">
    <property type="entry name" value="SIGNAL PEPTIDASE I"/>
    <property type="match status" value="1"/>
</dbReference>
<proteinExistence type="inferred from homology"/>
<dbReference type="CDD" id="cd06530">
    <property type="entry name" value="S26_SPase_I"/>
    <property type="match status" value="1"/>
</dbReference>
<dbReference type="PROSITE" id="PS00761">
    <property type="entry name" value="SPASE_I_3"/>
    <property type="match status" value="1"/>
</dbReference>
<keyword evidence="5 7" id="KW-0645">Protease</keyword>
<protein>
    <recommendedName>
        <fullName evidence="4 7">Signal peptidase I</fullName>
        <ecNumber evidence="4 7">3.4.21.89</ecNumber>
    </recommendedName>
</protein>
<evidence type="ECO:0000256" key="1">
    <source>
        <dbReference type="ARBA" id="ARBA00000677"/>
    </source>
</evidence>
<dbReference type="PROSITE" id="PS00501">
    <property type="entry name" value="SPASE_I_1"/>
    <property type="match status" value="1"/>
</dbReference>
<dbReference type="NCBIfam" id="TIGR02227">
    <property type="entry name" value="sigpep_I_bact"/>
    <property type="match status" value="1"/>
</dbReference>
<dbReference type="InterPro" id="IPR019756">
    <property type="entry name" value="Pept_S26A_signal_pept_1_Ser-AS"/>
</dbReference>